<evidence type="ECO:0000256" key="1">
    <source>
        <dbReference type="ARBA" id="ARBA00006529"/>
    </source>
</evidence>
<dbReference type="PANTHER" id="PTHR48016">
    <property type="entry name" value="MAP KINASE KINASE KINASE SSK2-RELATED-RELATED"/>
    <property type="match status" value="1"/>
</dbReference>
<dbReference type="GO" id="GO:0004672">
    <property type="term" value="F:protein kinase activity"/>
    <property type="evidence" value="ECO:0007669"/>
    <property type="project" value="InterPro"/>
</dbReference>
<proteinExistence type="inferred from homology"/>
<keyword evidence="5 10" id="KW-0418">Kinase</keyword>
<dbReference type="EMBL" id="LDAU01000176">
    <property type="protein sequence ID" value="KRX01163.1"/>
    <property type="molecule type" value="Genomic_DNA"/>
</dbReference>
<feature type="region of interest" description="Disordered" evidence="8">
    <location>
        <begin position="1"/>
        <end position="154"/>
    </location>
</feature>
<feature type="compositionally biased region" description="Basic and acidic residues" evidence="8">
    <location>
        <begin position="111"/>
        <end position="135"/>
    </location>
</feature>
<reference evidence="10 11" key="1">
    <citation type="journal article" date="2015" name="Sci. Rep.">
        <title>Genome of the facultative scuticociliatosis pathogen Pseudocohnilembus persalinus provides insight into its virulence through horizontal gene transfer.</title>
        <authorList>
            <person name="Xiong J."/>
            <person name="Wang G."/>
            <person name="Cheng J."/>
            <person name="Tian M."/>
            <person name="Pan X."/>
            <person name="Warren A."/>
            <person name="Jiang C."/>
            <person name="Yuan D."/>
            <person name="Miao W."/>
        </authorList>
    </citation>
    <scope>NUCLEOTIDE SEQUENCE [LARGE SCALE GENOMIC DNA]</scope>
    <source>
        <strain evidence="10">36N120E</strain>
    </source>
</reference>
<dbReference type="CDD" id="cd06606">
    <property type="entry name" value="STKc_MAPKKK"/>
    <property type="match status" value="1"/>
</dbReference>
<evidence type="ECO:0000256" key="4">
    <source>
        <dbReference type="ARBA" id="ARBA00022741"/>
    </source>
</evidence>
<dbReference type="Proteomes" id="UP000054937">
    <property type="component" value="Unassembled WGS sequence"/>
</dbReference>
<dbReference type="Gene3D" id="3.30.200.20">
    <property type="entry name" value="Phosphorylase Kinase, domain 1"/>
    <property type="match status" value="1"/>
</dbReference>
<dbReference type="SMART" id="SM00220">
    <property type="entry name" value="S_TKc"/>
    <property type="match status" value="1"/>
</dbReference>
<comment type="caution">
    <text evidence="10">The sequence shown here is derived from an EMBL/GenBank/DDBJ whole genome shotgun (WGS) entry which is preliminary data.</text>
</comment>
<evidence type="ECO:0000256" key="8">
    <source>
        <dbReference type="SAM" id="MobiDB-lite"/>
    </source>
</evidence>
<feature type="compositionally biased region" description="Polar residues" evidence="8">
    <location>
        <begin position="136"/>
        <end position="154"/>
    </location>
</feature>
<keyword evidence="6 7" id="KW-0067">ATP-binding</keyword>
<evidence type="ECO:0000256" key="3">
    <source>
        <dbReference type="ARBA" id="ARBA00022679"/>
    </source>
</evidence>
<comment type="similarity">
    <text evidence="1">Belongs to the protein kinase superfamily. STE Ser/Thr protein kinase family. MAP kinase kinase kinase subfamily.</text>
</comment>
<evidence type="ECO:0000313" key="10">
    <source>
        <dbReference type="EMBL" id="KRX01163.1"/>
    </source>
</evidence>
<dbReference type="InterPro" id="IPR001245">
    <property type="entry name" value="Ser-Thr/Tyr_kinase_cat_dom"/>
</dbReference>
<dbReference type="InterPro" id="IPR017441">
    <property type="entry name" value="Protein_kinase_ATP_BS"/>
</dbReference>
<dbReference type="InterPro" id="IPR011009">
    <property type="entry name" value="Kinase-like_dom_sf"/>
</dbReference>
<evidence type="ECO:0000256" key="6">
    <source>
        <dbReference type="ARBA" id="ARBA00022840"/>
    </source>
</evidence>
<dbReference type="FunFam" id="3.30.200.20:FF:000387">
    <property type="entry name" value="Serine/threonine-protein kinase STE11"/>
    <property type="match status" value="1"/>
</dbReference>
<dbReference type="PANTHER" id="PTHR48016:SF56">
    <property type="entry name" value="MAPKK KINASE"/>
    <property type="match status" value="1"/>
</dbReference>
<evidence type="ECO:0000256" key="2">
    <source>
        <dbReference type="ARBA" id="ARBA00022527"/>
    </source>
</evidence>
<keyword evidence="2" id="KW-0723">Serine/threonine-protein kinase</keyword>
<evidence type="ECO:0000256" key="7">
    <source>
        <dbReference type="PROSITE-ProRule" id="PRU10141"/>
    </source>
</evidence>
<dbReference type="GO" id="GO:0005524">
    <property type="term" value="F:ATP binding"/>
    <property type="evidence" value="ECO:0007669"/>
    <property type="project" value="UniProtKB-UniRule"/>
</dbReference>
<name>A0A0V0QG28_PSEPJ</name>
<feature type="domain" description="Protein kinase" evidence="9">
    <location>
        <begin position="275"/>
        <end position="562"/>
    </location>
</feature>
<organism evidence="10 11">
    <name type="scientific">Pseudocohnilembus persalinus</name>
    <name type="common">Ciliate</name>
    <dbReference type="NCBI Taxonomy" id="266149"/>
    <lineage>
        <taxon>Eukaryota</taxon>
        <taxon>Sar</taxon>
        <taxon>Alveolata</taxon>
        <taxon>Ciliophora</taxon>
        <taxon>Intramacronucleata</taxon>
        <taxon>Oligohymenophorea</taxon>
        <taxon>Scuticociliatia</taxon>
        <taxon>Philasterida</taxon>
        <taxon>Pseudocohnilembidae</taxon>
        <taxon>Pseudocohnilembus</taxon>
    </lineage>
</organism>
<evidence type="ECO:0000313" key="11">
    <source>
        <dbReference type="Proteomes" id="UP000054937"/>
    </source>
</evidence>
<dbReference type="Pfam" id="PF07714">
    <property type="entry name" value="PK_Tyr_Ser-Thr"/>
    <property type="match status" value="1"/>
</dbReference>
<keyword evidence="3" id="KW-0808">Transferase</keyword>
<dbReference type="PROSITE" id="PS50011">
    <property type="entry name" value="PROTEIN_KINASE_DOM"/>
    <property type="match status" value="1"/>
</dbReference>
<feature type="compositionally biased region" description="Low complexity" evidence="8">
    <location>
        <begin position="58"/>
        <end position="72"/>
    </location>
</feature>
<dbReference type="Gene3D" id="1.10.510.10">
    <property type="entry name" value="Transferase(Phosphotransferase) domain 1"/>
    <property type="match status" value="1"/>
</dbReference>
<feature type="binding site" evidence="7">
    <location>
        <position position="304"/>
    </location>
    <ligand>
        <name>ATP</name>
        <dbReference type="ChEBI" id="CHEBI:30616"/>
    </ligand>
</feature>
<dbReference type="PROSITE" id="PS00108">
    <property type="entry name" value="PROTEIN_KINASE_ST"/>
    <property type="match status" value="1"/>
</dbReference>
<gene>
    <name evidence="10" type="ORF">PPERSA_08264</name>
</gene>
<feature type="compositionally biased region" description="Basic and acidic residues" evidence="8">
    <location>
        <begin position="48"/>
        <end position="57"/>
    </location>
</feature>
<dbReference type="InterPro" id="IPR008271">
    <property type="entry name" value="Ser/Thr_kinase_AS"/>
</dbReference>
<keyword evidence="11" id="KW-1185">Reference proteome</keyword>
<dbReference type="OMA" id="NYLHEDK"/>
<sequence>MGNQCTGKSIGNIQKKQNEESVKRNQQFKKQNQKNQEEINQPTLVHQDSNKNKEKIESQIIEQQSYQQQMKEMNNRKEDTEQKKNSRNENENQQENNVKDQNSDIQIGKSQTDKLPNKQICEKFKSNLENEHTQEAEQQMNQLKNAQSSRQQQFSVQENMINQKNQKQQGIDILQIQQQENEKEKEKQQLQQSDNKQKMREEIEKLKKDVEKLKFGSLKHQHSTKLAQQIIKEEQQKLDENADHYFSEQDLKYYENLYKDEKVKKLKNKNNKIRWKEGQHLGSGSFGQVILGMNLDTGELMAIKQINRRDIPCTNEEEKKEMIEALELEIELYKGLSHPNIVQYMGTTKSKETLNIFLEYVAQGSISYLLQKYQQFNEQLAKVYMQKILLGLEYLHSHKVVHRDIKGANVLVDNEGICKLAGNIIYSDLVIFNLISKKLKKLLYLDFGSCKRIYNTPKEGQLEQIKGTVNWMAPEVIKQQNVGRFSDIWSIGCTLLEMLTGKMPYHQYKNPIIAMYQIGKGENPPEIPENLSSDVKDFLNQCFQFVPEKRPNVRQLLKHPYIVGNKNKPSNISFFDKPKLSGQFLNKFFKQGFPKRFKQCITKQKQNYIDKQKGYRGKQGFLLKDYEKKQYGCQFIKK</sequence>
<dbReference type="InterPro" id="IPR000719">
    <property type="entry name" value="Prot_kinase_dom"/>
</dbReference>
<dbReference type="InParanoid" id="A0A0V0QG28"/>
<accession>A0A0V0QG28</accession>
<dbReference type="OrthoDB" id="285405at2759"/>
<feature type="compositionally biased region" description="Basic and acidic residues" evidence="8">
    <location>
        <begin position="73"/>
        <end position="90"/>
    </location>
</feature>
<dbReference type="AlphaFoldDB" id="A0A0V0QG28"/>
<dbReference type="PROSITE" id="PS00107">
    <property type="entry name" value="PROTEIN_KINASE_ATP"/>
    <property type="match status" value="1"/>
</dbReference>
<evidence type="ECO:0000259" key="9">
    <source>
        <dbReference type="PROSITE" id="PS50011"/>
    </source>
</evidence>
<protein>
    <submittedName>
        <fullName evidence="10">Protein kinase-like domain</fullName>
    </submittedName>
</protein>
<dbReference type="InterPro" id="IPR050538">
    <property type="entry name" value="MAP_kinase_kinase_kinase"/>
</dbReference>
<evidence type="ECO:0000256" key="5">
    <source>
        <dbReference type="ARBA" id="ARBA00022777"/>
    </source>
</evidence>
<feature type="compositionally biased region" description="Polar residues" evidence="8">
    <location>
        <begin position="1"/>
        <end position="15"/>
    </location>
</feature>
<keyword evidence="4 7" id="KW-0547">Nucleotide-binding</keyword>
<feature type="compositionally biased region" description="Low complexity" evidence="8">
    <location>
        <begin position="24"/>
        <end position="41"/>
    </location>
</feature>
<dbReference type="SUPFAM" id="SSF56112">
    <property type="entry name" value="Protein kinase-like (PK-like)"/>
    <property type="match status" value="1"/>
</dbReference>